<reference evidence="1 2" key="1">
    <citation type="submission" date="2023-04" db="EMBL/GenBank/DDBJ databases">
        <title>YMD61, complete Genome.</title>
        <authorList>
            <person name="Zhang J."/>
        </authorList>
    </citation>
    <scope>NUCLEOTIDE SEQUENCE [LARGE SCALE GENOMIC DNA]</scope>
    <source>
        <strain evidence="1 2">YMD61</strain>
    </source>
</reference>
<evidence type="ECO:0000313" key="1">
    <source>
        <dbReference type="EMBL" id="WGV16967.1"/>
    </source>
</evidence>
<dbReference type="EMBL" id="CP124535">
    <property type="protein sequence ID" value="WGV16967.1"/>
    <property type="molecule type" value="Genomic_DNA"/>
</dbReference>
<organism evidence="1 2">
    <name type="scientific">Fuscovulum ytuae</name>
    <dbReference type="NCBI Taxonomy" id="3042299"/>
    <lineage>
        <taxon>Bacteria</taxon>
        <taxon>Pseudomonadati</taxon>
        <taxon>Pseudomonadota</taxon>
        <taxon>Alphaproteobacteria</taxon>
        <taxon>Rhodobacterales</taxon>
        <taxon>Paracoccaceae</taxon>
        <taxon>Fuscovulum</taxon>
    </lineage>
</organism>
<sequence length="68" mass="7125">MLTYAQAVAGVHQRGRIGGMGGLPEAAESGYRHLSATQKMEGVMVNIAGSSRRGGIFGLRGFARYGRG</sequence>
<accession>A0ABY8Q9S7</accession>
<keyword evidence="2" id="KW-1185">Reference proteome</keyword>
<protein>
    <submittedName>
        <fullName evidence="1">Uncharacterized protein</fullName>
    </submittedName>
</protein>
<evidence type="ECO:0000313" key="2">
    <source>
        <dbReference type="Proteomes" id="UP001230978"/>
    </source>
</evidence>
<name>A0ABY8Q9S7_9RHOB</name>
<dbReference type="Proteomes" id="UP001230978">
    <property type="component" value="Chromosome"/>
</dbReference>
<gene>
    <name evidence="1" type="ORF">QF092_03930</name>
</gene>
<dbReference type="RefSeq" id="WP_281467820.1">
    <property type="nucleotide sequence ID" value="NZ_CP124535.1"/>
</dbReference>
<proteinExistence type="predicted"/>